<feature type="domain" description="Enoyl reductase (ER)" evidence="3">
    <location>
        <begin position="15"/>
        <end position="357"/>
    </location>
</feature>
<gene>
    <name evidence="4" type="ORF">EGYM00163_LOCUS1507</name>
</gene>
<dbReference type="Gene3D" id="3.90.180.10">
    <property type="entry name" value="Medium-chain alcohol dehydrogenases, catalytic domain"/>
    <property type="match status" value="1"/>
</dbReference>
<dbReference type="InterPro" id="IPR011032">
    <property type="entry name" value="GroES-like_sf"/>
</dbReference>
<proteinExistence type="predicted"/>
<protein>
    <recommendedName>
        <fullName evidence="3">Enoyl reductase (ER) domain-containing protein</fullName>
    </recommendedName>
</protein>
<evidence type="ECO:0000313" key="4">
    <source>
        <dbReference type="EMBL" id="CAE0790393.1"/>
    </source>
</evidence>
<dbReference type="SMART" id="SM00829">
    <property type="entry name" value="PKS_ER"/>
    <property type="match status" value="1"/>
</dbReference>
<dbReference type="Pfam" id="PF08240">
    <property type="entry name" value="ADH_N"/>
    <property type="match status" value="1"/>
</dbReference>
<evidence type="ECO:0000259" key="3">
    <source>
        <dbReference type="SMART" id="SM00829"/>
    </source>
</evidence>
<dbReference type="CDD" id="cd05276">
    <property type="entry name" value="p53_inducible_oxidoreductase"/>
    <property type="match status" value="1"/>
</dbReference>
<dbReference type="InterPro" id="IPR014189">
    <property type="entry name" value="Quinone_OxRdtase_PIG3"/>
</dbReference>
<keyword evidence="2" id="KW-0560">Oxidoreductase</keyword>
<keyword evidence="1" id="KW-0521">NADP</keyword>
<dbReference type="InterPro" id="IPR020843">
    <property type="entry name" value="ER"/>
</dbReference>
<sequence>MQAVQVRQPPSGRPTAKDLCIANDVPIPQVSGPNDVQIRTQCTAVNRADTMQRRGLYPPPPGASDVLGLEVAGVVTEVGHGVERFKVGDSVMALLPGGGCAEYCVAPQECCIPVPEGMPWVDAAAIPEVFITAYQCLLFHGRLQAGQNVLLHAGASAVGLAAAQICRAVQAQHVITTSSQSKLETCLRHGATHALAKDRTSPYAQAFAWDVQQIVGDRGVDIIVDPVFGTYMWENADVLAVDGTIVVLAMMGDHSDVASHGVPGTSTIVMGYTGATIDPPVSMPTLFKKRATLKFSTLRSTSVEYKAKLVADFWEFAEPLFKAGKLTPVVDTVLPWTDICEAHEMLDQNRTAGKVVLVVK</sequence>
<dbReference type="Pfam" id="PF13602">
    <property type="entry name" value="ADH_zinc_N_2"/>
    <property type="match status" value="1"/>
</dbReference>
<dbReference type="GO" id="GO:0016651">
    <property type="term" value="F:oxidoreductase activity, acting on NAD(P)H"/>
    <property type="evidence" value="ECO:0007669"/>
    <property type="project" value="TreeGrafter"/>
</dbReference>
<dbReference type="PANTHER" id="PTHR48106">
    <property type="entry name" value="QUINONE OXIDOREDUCTASE PIG3-RELATED"/>
    <property type="match status" value="1"/>
</dbReference>
<dbReference type="InterPro" id="IPR036291">
    <property type="entry name" value="NAD(P)-bd_dom_sf"/>
</dbReference>
<dbReference type="InterPro" id="IPR013154">
    <property type="entry name" value="ADH-like_N"/>
</dbReference>
<dbReference type="AlphaFoldDB" id="A0A7S4C906"/>
<name>A0A7S4C906_9EUGL</name>
<dbReference type="GO" id="GO:0070402">
    <property type="term" value="F:NADPH binding"/>
    <property type="evidence" value="ECO:0007669"/>
    <property type="project" value="TreeGrafter"/>
</dbReference>
<dbReference type="EMBL" id="HBJA01004593">
    <property type="protein sequence ID" value="CAE0790393.1"/>
    <property type="molecule type" value="Transcribed_RNA"/>
</dbReference>
<evidence type="ECO:0000256" key="1">
    <source>
        <dbReference type="ARBA" id="ARBA00022857"/>
    </source>
</evidence>
<evidence type="ECO:0000256" key="2">
    <source>
        <dbReference type="ARBA" id="ARBA00023002"/>
    </source>
</evidence>
<dbReference type="SUPFAM" id="SSF50129">
    <property type="entry name" value="GroES-like"/>
    <property type="match status" value="1"/>
</dbReference>
<dbReference type="SUPFAM" id="SSF51735">
    <property type="entry name" value="NAD(P)-binding Rossmann-fold domains"/>
    <property type="match status" value="1"/>
</dbReference>
<reference evidence="4" key="1">
    <citation type="submission" date="2021-01" db="EMBL/GenBank/DDBJ databases">
        <authorList>
            <person name="Corre E."/>
            <person name="Pelletier E."/>
            <person name="Niang G."/>
            <person name="Scheremetjew M."/>
            <person name="Finn R."/>
            <person name="Kale V."/>
            <person name="Holt S."/>
            <person name="Cochrane G."/>
            <person name="Meng A."/>
            <person name="Brown T."/>
            <person name="Cohen L."/>
        </authorList>
    </citation>
    <scope>NUCLEOTIDE SEQUENCE</scope>
    <source>
        <strain evidence="4">CCMP1594</strain>
    </source>
</reference>
<organism evidence="4">
    <name type="scientific">Eutreptiella gymnastica</name>
    <dbReference type="NCBI Taxonomy" id="73025"/>
    <lineage>
        <taxon>Eukaryota</taxon>
        <taxon>Discoba</taxon>
        <taxon>Euglenozoa</taxon>
        <taxon>Euglenida</taxon>
        <taxon>Spirocuta</taxon>
        <taxon>Euglenophyceae</taxon>
        <taxon>Eutreptiales</taxon>
        <taxon>Eutreptiaceae</taxon>
        <taxon>Eutreptiella</taxon>
    </lineage>
</organism>
<dbReference type="Gene3D" id="3.40.50.720">
    <property type="entry name" value="NAD(P)-binding Rossmann-like Domain"/>
    <property type="match status" value="1"/>
</dbReference>
<accession>A0A7S4C906</accession>
<dbReference type="PANTHER" id="PTHR48106:SF18">
    <property type="entry name" value="QUINONE OXIDOREDUCTASE PIG3"/>
    <property type="match status" value="1"/>
</dbReference>